<evidence type="ECO:0000256" key="1">
    <source>
        <dbReference type="ARBA" id="ARBA00022946"/>
    </source>
</evidence>
<dbReference type="PANTHER" id="PTHR22602">
    <property type="entry name" value="TRANSFERASE CAF17, MITOCHONDRIAL-RELATED"/>
    <property type="match status" value="1"/>
</dbReference>
<evidence type="ECO:0000313" key="3">
    <source>
        <dbReference type="Proteomes" id="UP000815698"/>
    </source>
</evidence>
<reference evidence="2 3" key="1">
    <citation type="journal article" date="2016" name="Int. J. Syst. Evol. Microbiol.">
        <title>Dermabacter jinjuensis sp. nov., a novel species of the genus Dermabacter isolated from a clinical specimen.</title>
        <authorList>
            <person name="Park Y.K."/>
            <person name="Lee K.M."/>
            <person name="Lee W.K."/>
            <person name="Cho M.J."/>
            <person name="Lee H.S."/>
            <person name="Cho Y.G."/>
            <person name="Lee Y.C."/>
            <person name="Lee W.K."/>
            <person name="Seong W.K."/>
            <person name="Hwang K.J."/>
        </authorList>
    </citation>
    <scope>NUCLEOTIDE SEQUENCE [LARGE SCALE GENOMIC DNA]</scope>
    <source>
        <strain evidence="2 3">32T</strain>
    </source>
</reference>
<dbReference type="Gene3D" id="3.30.1360.120">
    <property type="entry name" value="Probable tRNA modification gtpase trme, domain 1"/>
    <property type="match status" value="1"/>
</dbReference>
<keyword evidence="1" id="KW-0809">Transit peptide</keyword>
<accession>A0ABM6PMA1</accession>
<gene>
    <name evidence="2" type="ORF">COP05_01775</name>
</gene>
<dbReference type="Gene3D" id="2.40.30.160">
    <property type="match status" value="1"/>
</dbReference>
<dbReference type="EMBL" id="CP023482">
    <property type="protein sequence ID" value="ATH95961.1"/>
    <property type="molecule type" value="Genomic_DNA"/>
</dbReference>
<protein>
    <submittedName>
        <fullName evidence="2">Folate-binding protein</fullName>
    </submittedName>
</protein>
<dbReference type="PIRSF" id="PIRSF006487">
    <property type="entry name" value="GcvT"/>
    <property type="match status" value="1"/>
</dbReference>
<organism evidence="2 3">
    <name type="scientific">Dermabacter jinjuensis</name>
    <dbReference type="NCBI Taxonomy" id="1667168"/>
    <lineage>
        <taxon>Bacteria</taxon>
        <taxon>Bacillati</taxon>
        <taxon>Actinomycetota</taxon>
        <taxon>Actinomycetes</taxon>
        <taxon>Micrococcales</taxon>
        <taxon>Dermabacteraceae</taxon>
        <taxon>Dermabacter</taxon>
    </lineage>
</organism>
<dbReference type="RefSeq" id="WP_096882494.1">
    <property type="nucleotide sequence ID" value="NZ_CP023482.1"/>
</dbReference>
<dbReference type="InterPro" id="IPR017703">
    <property type="entry name" value="YgfZ/GCV_T_CS"/>
</dbReference>
<name>A0ABM6PMA1_9MICO</name>
<keyword evidence="3" id="KW-1185">Reference proteome</keyword>
<dbReference type="NCBIfam" id="TIGR03317">
    <property type="entry name" value="ygfZ_signature"/>
    <property type="match status" value="1"/>
</dbReference>
<evidence type="ECO:0000313" key="2">
    <source>
        <dbReference type="EMBL" id="ATH95961.1"/>
    </source>
</evidence>
<dbReference type="InterPro" id="IPR045179">
    <property type="entry name" value="YgfZ/GcvT"/>
</dbReference>
<dbReference type="Proteomes" id="UP000815698">
    <property type="component" value="Chromosome"/>
</dbReference>
<sequence>MSPAPLISFRAIHEETGPDAAVPAHYGAPLREQRRLVAGRAIVDLGHFEVLEVRGEDRAPWLTTVTSQVFTDRAEGDSFEACVLSPQGRVEAFMQVAAGSGSFFLITDPGTRERLRAYLELMTFANRIDLVDRDDLHVLGSCAPLEDVCSEAPAPAAVWIQHWPKVAVGGVAYGPDPEFPEPWRLSLVSDAELRKPDAPLRKPELFAGLWAAEALRIVNHRPRLVREVDEKTIPHELDLLRTAIHTAKGCYRGQETVAKVLNLGQPPRRLVRLHLDGSQDMPAPVGADVFFGSKKVGELTSSALHADEGPVALAVLKRAVPHDAALIVAFEVGEATVRLDASQVTIVAERDHGQRPKTAQLRR</sequence>
<dbReference type="SUPFAM" id="SSF103025">
    <property type="entry name" value="Folate-binding domain"/>
    <property type="match status" value="1"/>
</dbReference>
<dbReference type="PANTHER" id="PTHR22602:SF0">
    <property type="entry name" value="TRANSFERASE CAF17, MITOCHONDRIAL-RELATED"/>
    <property type="match status" value="1"/>
</dbReference>
<proteinExistence type="predicted"/>
<dbReference type="InterPro" id="IPR027266">
    <property type="entry name" value="TrmE/GcvT-like"/>
</dbReference>